<organism evidence="3">
    <name type="scientific">Glycine max</name>
    <name type="common">Soybean</name>
    <name type="synonym">Glycine hispida</name>
    <dbReference type="NCBI Taxonomy" id="3847"/>
    <lineage>
        <taxon>Eukaryota</taxon>
        <taxon>Viridiplantae</taxon>
        <taxon>Streptophyta</taxon>
        <taxon>Embryophyta</taxon>
        <taxon>Tracheophyta</taxon>
        <taxon>Spermatophyta</taxon>
        <taxon>Magnoliopsida</taxon>
        <taxon>eudicotyledons</taxon>
        <taxon>Gunneridae</taxon>
        <taxon>Pentapetalae</taxon>
        <taxon>rosids</taxon>
        <taxon>fabids</taxon>
        <taxon>Fabales</taxon>
        <taxon>Fabaceae</taxon>
        <taxon>Papilionoideae</taxon>
        <taxon>50 kb inversion clade</taxon>
        <taxon>NPAAA clade</taxon>
        <taxon>indigoferoid/millettioid clade</taxon>
        <taxon>Phaseoleae</taxon>
        <taxon>Glycine</taxon>
        <taxon>Glycine subgen. Soja</taxon>
    </lineage>
</organism>
<dbReference type="ExpressionAtlas" id="D8V1I1">
    <property type="expression patterns" value="baseline and differential"/>
</dbReference>
<keyword evidence="1" id="KW-0732">Signal</keyword>
<dbReference type="EMBL" id="GQ340458">
    <property type="protein sequence ID" value="ADJ19114.1"/>
    <property type="molecule type" value="Genomic_DNA"/>
</dbReference>
<dbReference type="OrthoDB" id="10508295at2759"/>
<dbReference type="Pfam" id="PF23446">
    <property type="entry name" value="LysM1_NFP_LYK"/>
    <property type="match status" value="1"/>
</dbReference>
<dbReference type="InterPro" id="IPR056561">
    <property type="entry name" value="NFP_LYK_LysM1"/>
</dbReference>
<proteinExistence type="predicted"/>
<dbReference type="EMBL" id="GQ340457">
    <property type="protein sequence ID" value="ADJ19113.1"/>
    <property type="molecule type" value="Genomic_DNA"/>
</dbReference>
<name>D8V1I1_SOYBN</name>
<dbReference type="EMBL" id="GQ340459">
    <property type="protein sequence ID" value="ADJ19115.1"/>
    <property type="molecule type" value="Genomic_DNA"/>
</dbReference>
<dbReference type="EMBL" id="GQ340460">
    <property type="protein sequence ID" value="ADJ19116.1"/>
    <property type="molecule type" value="Genomic_DNA"/>
</dbReference>
<accession>D8V1I1</accession>
<protein>
    <submittedName>
        <fullName evidence="3">Truncated Nod-factor receptor 5B</fullName>
    </submittedName>
</protein>
<feature type="signal peptide" evidence="1">
    <location>
        <begin position="1"/>
        <end position="28"/>
    </location>
</feature>
<sequence>MAVLFSFLPLRSQILCLVLMLFFTNIVAQSQQTNETNFSCPSDSPPPSCETYVTYIAQSPNFLSLTSISNIFDTSPLSIARASNLEPEDDKLIADQVL</sequence>
<keyword evidence="3" id="KW-0675">Receptor</keyword>
<dbReference type="SMR" id="D8V1I1"/>
<evidence type="ECO:0000259" key="2">
    <source>
        <dbReference type="Pfam" id="PF23446"/>
    </source>
</evidence>
<dbReference type="AlphaFoldDB" id="D8V1I1"/>
<reference evidence="3" key="1">
    <citation type="journal article" date="2010" name="Plant Cell Physiol.">
        <title>Inactivation of duplicated nod factor receptor 5 (NFR5) genes in recessive loss-of-function non-nodulation mutants of allotetraploid soybean (Glycine max L. Merr.).</title>
        <authorList>
            <person name="Indrasumunar A."/>
            <person name="Kereszt A."/>
            <person name="Searle I."/>
            <person name="Miyagi M."/>
            <person name="Li D."/>
            <person name="Nguyen C.D."/>
            <person name="Men A."/>
            <person name="Carroll B.J."/>
            <person name="Gresshoff P.M."/>
        </authorList>
    </citation>
    <scope>NUCLEOTIDE SEQUENCE</scope>
</reference>
<feature type="domain" description="NFP/LYK4/5 first LysM" evidence="2">
    <location>
        <begin position="48"/>
        <end position="98"/>
    </location>
</feature>
<evidence type="ECO:0000313" key="3">
    <source>
        <dbReference type="EMBL" id="ADJ19113.1"/>
    </source>
</evidence>
<feature type="chain" id="PRO_5010112604" evidence="1">
    <location>
        <begin position="29"/>
        <end position="98"/>
    </location>
</feature>
<evidence type="ECO:0000256" key="1">
    <source>
        <dbReference type="SAM" id="SignalP"/>
    </source>
</evidence>